<keyword evidence="3" id="KW-1185">Reference proteome</keyword>
<accession>A0AAE1RXI7</accession>
<reference evidence="2" key="1">
    <citation type="submission" date="2023-12" db="EMBL/GenBank/DDBJ databases">
        <title>Genome assembly of Anisodus tanguticus.</title>
        <authorList>
            <person name="Wang Y.-J."/>
        </authorList>
    </citation>
    <scope>NUCLEOTIDE SEQUENCE</scope>
    <source>
        <strain evidence="2">KB-2021</strain>
        <tissue evidence="2">Leaf</tissue>
    </source>
</reference>
<proteinExistence type="predicted"/>
<evidence type="ECO:0000313" key="3">
    <source>
        <dbReference type="Proteomes" id="UP001291623"/>
    </source>
</evidence>
<sequence>MTLKELLTNKKEESKIKDKNIKFLKLELEKAENCDIKSLEKDTSLGKVKEGSSHIADLVAKEMENIKSELKLAKENEKIASSKAKDLNDEMKLASEAEEKSRKALDDLALALKEVASEASEAKEKLTTTQLELGQVKKEAGHLKEMIKSIRARYKLFLDEAKKEIELYRNTIERLKSEAEELLLAWNGKEMSFIACIKEAEEERDLSLHEATKLKESLKEAEQTTKAAREENYKLRDILKQAMNEANAAKAAADLDRKILNSNIVWLKQDEPRI</sequence>
<name>A0AAE1RXI7_9SOLA</name>
<protein>
    <submittedName>
        <fullName evidence="2">Uncharacterized protein</fullName>
    </submittedName>
</protein>
<evidence type="ECO:0000256" key="1">
    <source>
        <dbReference type="SAM" id="Coils"/>
    </source>
</evidence>
<dbReference type="PANTHER" id="PTHR35164:SF7">
    <property type="entry name" value="MYOSIN-13-LIKE"/>
    <property type="match status" value="1"/>
</dbReference>
<comment type="caution">
    <text evidence="2">The sequence shown here is derived from an EMBL/GenBank/DDBJ whole genome shotgun (WGS) entry which is preliminary data.</text>
</comment>
<organism evidence="2 3">
    <name type="scientific">Anisodus tanguticus</name>
    <dbReference type="NCBI Taxonomy" id="243964"/>
    <lineage>
        <taxon>Eukaryota</taxon>
        <taxon>Viridiplantae</taxon>
        <taxon>Streptophyta</taxon>
        <taxon>Embryophyta</taxon>
        <taxon>Tracheophyta</taxon>
        <taxon>Spermatophyta</taxon>
        <taxon>Magnoliopsida</taxon>
        <taxon>eudicotyledons</taxon>
        <taxon>Gunneridae</taxon>
        <taxon>Pentapetalae</taxon>
        <taxon>asterids</taxon>
        <taxon>lamiids</taxon>
        <taxon>Solanales</taxon>
        <taxon>Solanaceae</taxon>
        <taxon>Solanoideae</taxon>
        <taxon>Hyoscyameae</taxon>
        <taxon>Anisodus</taxon>
    </lineage>
</organism>
<keyword evidence="1" id="KW-0175">Coiled coil</keyword>
<dbReference type="EMBL" id="JAVYJV010000011">
    <property type="protein sequence ID" value="KAK4359735.1"/>
    <property type="molecule type" value="Genomic_DNA"/>
</dbReference>
<feature type="coiled-coil region" evidence="1">
    <location>
        <begin position="56"/>
        <end position="238"/>
    </location>
</feature>
<gene>
    <name evidence="2" type="ORF">RND71_021964</name>
</gene>
<dbReference type="PANTHER" id="PTHR35164">
    <property type="entry name" value="EXPRESSED PROTEIN"/>
    <property type="match status" value="1"/>
</dbReference>
<evidence type="ECO:0000313" key="2">
    <source>
        <dbReference type="EMBL" id="KAK4359735.1"/>
    </source>
</evidence>
<dbReference type="Proteomes" id="UP001291623">
    <property type="component" value="Unassembled WGS sequence"/>
</dbReference>
<dbReference type="AlphaFoldDB" id="A0AAE1RXI7"/>